<dbReference type="Proteomes" id="UP000777482">
    <property type="component" value="Unassembled WGS sequence"/>
</dbReference>
<protein>
    <submittedName>
        <fullName evidence="2">Uncharacterized protein</fullName>
    </submittedName>
</protein>
<evidence type="ECO:0000313" key="2">
    <source>
        <dbReference type="EMBL" id="KAG0665201.1"/>
    </source>
</evidence>
<evidence type="ECO:0000256" key="1">
    <source>
        <dbReference type="SAM" id="MobiDB-lite"/>
    </source>
</evidence>
<accession>A0A9P6W7S2</accession>
<name>A0A9P6W7S2_RHOMI</name>
<dbReference type="EMBL" id="PUHQ01000010">
    <property type="protein sequence ID" value="KAG0665201.1"/>
    <property type="molecule type" value="Genomic_DNA"/>
</dbReference>
<dbReference type="OrthoDB" id="10424782at2759"/>
<evidence type="ECO:0000313" key="3">
    <source>
        <dbReference type="Proteomes" id="UP000777482"/>
    </source>
</evidence>
<feature type="compositionally biased region" description="Basic and acidic residues" evidence="1">
    <location>
        <begin position="69"/>
        <end position="80"/>
    </location>
</feature>
<proteinExistence type="predicted"/>
<organism evidence="2 3">
    <name type="scientific">Rhodotorula mucilaginosa</name>
    <name type="common">Yeast</name>
    <name type="synonym">Rhodotorula rubra</name>
    <dbReference type="NCBI Taxonomy" id="5537"/>
    <lineage>
        <taxon>Eukaryota</taxon>
        <taxon>Fungi</taxon>
        <taxon>Dikarya</taxon>
        <taxon>Basidiomycota</taxon>
        <taxon>Pucciniomycotina</taxon>
        <taxon>Microbotryomycetes</taxon>
        <taxon>Sporidiobolales</taxon>
        <taxon>Sporidiobolaceae</taxon>
        <taxon>Rhodotorula</taxon>
    </lineage>
</organism>
<keyword evidence="3" id="KW-1185">Reference proteome</keyword>
<comment type="caution">
    <text evidence="2">The sequence shown here is derived from an EMBL/GenBank/DDBJ whole genome shotgun (WGS) entry which is preliminary data.</text>
</comment>
<dbReference type="AlphaFoldDB" id="A0A9P6W7S2"/>
<feature type="region of interest" description="Disordered" evidence="1">
    <location>
        <begin position="1"/>
        <end position="80"/>
    </location>
</feature>
<gene>
    <name evidence="2" type="ORF">C6P46_000300</name>
</gene>
<sequence>MTIVGKVKSVLGQKQQEGEVEKGQSSTLPPAGQQGPPQPTFDGPGGSEAPHNGGEGNYERTGQESAAEAARRRMGYDSNT</sequence>
<reference evidence="2 3" key="1">
    <citation type="submission" date="2020-11" db="EMBL/GenBank/DDBJ databases">
        <title>Kefir isolates.</title>
        <authorList>
            <person name="Marcisauskas S."/>
            <person name="Kim Y."/>
            <person name="Blasche S."/>
        </authorList>
    </citation>
    <scope>NUCLEOTIDE SEQUENCE [LARGE SCALE GENOMIC DNA]</scope>
    <source>
        <strain evidence="2 3">KR</strain>
    </source>
</reference>